<keyword evidence="1" id="KW-0732">Signal</keyword>
<protein>
    <recommendedName>
        <fullName evidence="2">WxL domain-containing protein</fullName>
    </recommendedName>
</protein>
<evidence type="ECO:0000313" key="4">
    <source>
        <dbReference type="EMBL" id="EOT59860.1"/>
    </source>
</evidence>
<proteinExistence type="predicted"/>
<keyword evidence="6" id="KW-1185">Reference proteome</keyword>
<evidence type="ECO:0000313" key="3">
    <source>
        <dbReference type="EMBL" id="EOH98347.1"/>
    </source>
</evidence>
<dbReference type="InterPro" id="IPR027994">
    <property type="entry name" value="WxL_dom"/>
</dbReference>
<dbReference type="RefSeq" id="WP_010761730.1">
    <property type="nucleotide sequence ID" value="NZ_KB946316.1"/>
</dbReference>
<dbReference type="EMBL" id="ASVY01000003">
    <property type="protein sequence ID" value="EOT59860.1"/>
    <property type="molecule type" value="Genomic_DNA"/>
</dbReference>
<organism evidence="3 5">
    <name type="scientific">Enterococcus haemoperoxidus ATCC BAA-382</name>
    <dbReference type="NCBI Taxonomy" id="1158608"/>
    <lineage>
        <taxon>Bacteria</taxon>
        <taxon>Bacillati</taxon>
        <taxon>Bacillota</taxon>
        <taxon>Bacilli</taxon>
        <taxon>Lactobacillales</taxon>
        <taxon>Enterococcaceae</taxon>
        <taxon>Enterococcus</taxon>
    </lineage>
</organism>
<dbReference type="PATRIC" id="fig|1158608.3.peg.1505"/>
<feature type="domain" description="WxL" evidence="2">
    <location>
        <begin position="57"/>
        <end position="202"/>
    </location>
</feature>
<evidence type="ECO:0000313" key="5">
    <source>
        <dbReference type="Proteomes" id="UP000013858"/>
    </source>
</evidence>
<reference evidence="4 6" key="2">
    <citation type="submission" date="2013-03" db="EMBL/GenBank/DDBJ databases">
        <title>The Genome Sequence of Enterococcus haemoperoxidus BAA-382 (PacBio/Illumina hybrid assembly).</title>
        <authorList>
            <consortium name="The Broad Institute Genomics Platform"/>
            <consortium name="The Broad Institute Genome Sequencing Center for Infectious Disease"/>
            <person name="Earl A."/>
            <person name="Russ C."/>
            <person name="Gilmore M."/>
            <person name="Surin D."/>
            <person name="Walker B."/>
            <person name="Young S."/>
            <person name="Zeng Q."/>
            <person name="Gargeya S."/>
            <person name="Fitzgerald M."/>
            <person name="Haas B."/>
            <person name="Abouelleil A."/>
            <person name="Allen A.W."/>
            <person name="Alvarado L."/>
            <person name="Arachchi H.M."/>
            <person name="Berlin A.M."/>
            <person name="Chapman S.B."/>
            <person name="Gainer-Dewar J."/>
            <person name="Goldberg J."/>
            <person name="Griggs A."/>
            <person name="Gujja S."/>
            <person name="Hansen M."/>
            <person name="Howarth C."/>
            <person name="Imamovic A."/>
            <person name="Ireland A."/>
            <person name="Larimer J."/>
            <person name="McCowan C."/>
            <person name="Murphy C."/>
            <person name="Pearson M."/>
            <person name="Poon T.W."/>
            <person name="Priest M."/>
            <person name="Roberts A."/>
            <person name="Saif S."/>
            <person name="Shea T."/>
            <person name="Sisk P."/>
            <person name="Sykes S."/>
            <person name="Wortman J."/>
            <person name="Nusbaum C."/>
            <person name="Birren B."/>
        </authorList>
    </citation>
    <scope>NUCLEOTIDE SEQUENCE [LARGE SCALE GENOMIC DNA]</scope>
    <source>
        <strain evidence="4 6">ATCC BAA-382</strain>
    </source>
</reference>
<name>R2QP87_9ENTE</name>
<feature type="chain" id="PRO_5039637615" description="WxL domain-containing protein" evidence="1">
    <location>
        <begin position="21"/>
        <end position="208"/>
    </location>
</feature>
<sequence>MKTSKLTAGMILLTVGSMFAVTGHAEENPHSKQAVTKAEASVKGGDLYLTGFTNNVNFDFDLNDVVTTDDAGMTAINSTIKSKKNADGLILGQVVDLLGSNEKWTVNVKLSEFVNTENKEQTLASPMIGGTRILGQETPRSASDDSITVDQVGTNIVSDGETTGLGVNTIGLSGATMTFGYTNNKKIVAGDYAGEINWNLVDAETGQE</sequence>
<dbReference type="eggNOG" id="ENOG5032H2T">
    <property type="taxonomic scope" value="Bacteria"/>
</dbReference>
<accession>R2QP87</accession>
<dbReference type="OrthoDB" id="2181498at2"/>
<gene>
    <name evidence="4" type="ORF">I583_02495</name>
    <name evidence="3" type="ORF">UAW_01528</name>
</gene>
<comment type="caution">
    <text evidence="3">The sequence shown here is derived from an EMBL/GenBank/DDBJ whole genome shotgun (WGS) entry which is preliminary data.</text>
</comment>
<dbReference type="STRING" id="155618.RV06_GL000158"/>
<evidence type="ECO:0000313" key="6">
    <source>
        <dbReference type="Proteomes" id="UP000014197"/>
    </source>
</evidence>
<dbReference type="Proteomes" id="UP000014197">
    <property type="component" value="Unassembled WGS sequence"/>
</dbReference>
<dbReference type="AlphaFoldDB" id="R2QP87"/>
<evidence type="ECO:0000259" key="2">
    <source>
        <dbReference type="Pfam" id="PF13731"/>
    </source>
</evidence>
<feature type="signal peptide" evidence="1">
    <location>
        <begin position="1"/>
        <end position="20"/>
    </location>
</feature>
<reference evidence="3 5" key="1">
    <citation type="submission" date="2013-02" db="EMBL/GenBank/DDBJ databases">
        <title>The Genome Sequence of Enterococcus haemoperoxidus BAA-382.</title>
        <authorList>
            <consortium name="The Broad Institute Genome Sequencing Platform"/>
            <consortium name="The Broad Institute Genome Sequencing Center for Infectious Disease"/>
            <person name="Earl A.M."/>
            <person name="Gilmore M.S."/>
            <person name="Lebreton F."/>
            <person name="Walker B."/>
            <person name="Young S.K."/>
            <person name="Zeng Q."/>
            <person name="Gargeya S."/>
            <person name="Fitzgerald M."/>
            <person name="Haas B."/>
            <person name="Abouelleil A."/>
            <person name="Alvarado L."/>
            <person name="Arachchi H.M."/>
            <person name="Berlin A.M."/>
            <person name="Chapman S.B."/>
            <person name="Dewar J."/>
            <person name="Goldberg J."/>
            <person name="Griggs A."/>
            <person name="Gujja S."/>
            <person name="Hansen M."/>
            <person name="Howarth C."/>
            <person name="Imamovic A."/>
            <person name="Larimer J."/>
            <person name="McCowan C."/>
            <person name="Murphy C."/>
            <person name="Neiman D."/>
            <person name="Pearson M."/>
            <person name="Priest M."/>
            <person name="Roberts A."/>
            <person name="Saif S."/>
            <person name="Shea T."/>
            <person name="Sisk P."/>
            <person name="Sykes S."/>
            <person name="Wortman J."/>
            <person name="Nusbaum C."/>
            <person name="Birren B."/>
        </authorList>
    </citation>
    <scope>NUCLEOTIDE SEQUENCE [LARGE SCALE GENOMIC DNA]</scope>
    <source>
        <strain evidence="3 5">ATCC BAA-382</strain>
    </source>
</reference>
<evidence type="ECO:0000256" key="1">
    <source>
        <dbReference type="SAM" id="SignalP"/>
    </source>
</evidence>
<dbReference type="EMBL" id="AJAR01000013">
    <property type="protein sequence ID" value="EOH98347.1"/>
    <property type="molecule type" value="Genomic_DNA"/>
</dbReference>
<dbReference type="Proteomes" id="UP000013858">
    <property type="component" value="Unassembled WGS sequence"/>
</dbReference>
<dbReference type="Pfam" id="PF13731">
    <property type="entry name" value="WxL"/>
    <property type="match status" value="1"/>
</dbReference>